<dbReference type="SUPFAM" id="SSF46689">
    <property type="entry name" value="Homeodomain-like"/>
    <property type="match status" value="1"/>
</dbReference>
<dbReference type="PROSITE" id="PS50949">
    <property type="entry name" value="HTH_GNTR"/>
    <property type="match status" value="1"/>
</dbReference>
<dbReference type="PROSITE" id="PS50977">
    <property type="entry name" value="HTH_TETR_2"/>
    <property type="match status" value="1"/>
</dbReference>
<keyword evidence="1" id="KW-0805">Transcription regulation</keyword>
<dbReference type="Pfam" id="PF02909">
    <property type="entry name" value="TetR_C_1"/>
    <property type="match status" value="1"/>
</dbReference>
<protein>
    <submittedName>
        <fullName evidence="7">GntR family transcriptional regulator</fullName>
    </submittedName>
</protein>
<dbReference type="PANTHER" id="PTHR38445:SF7">
    <property type="entry name" value="GNTR-FAMILY TRANSCRIPTIONAL REGULATOR"/>
    <property type="match status" value="1"/>
</dbReference>
<dbReference type="InterPro" id="IPR000524">
    <property type="entry name" value="Tscrpt_reg_HTH_GntR"/>
</dbReference>
<dbReference type="SUPFAM" id="SSF46785">
    <property type="entry name" value="Winged helix' DNA-binding domain"/>
    <property type="match status" value="1"/>
</dbReference>
<dbReference type="Gene3D" id="1.10.357.10">
    <property type="entry name" value="Tetracycline Repressor, domain 2"/>
    <property type="match status" value="1"/>
</dbReference>
<dbReference type="RefSeq" id="WP_066162161.1">
    <property type="nucleotide sequence ID" value="NZ_CP136137.1"/>
</dbReference>
<feature type="domain" description="HTH gntR-type" evidence="5">
    <location>
        <begin position="1"/>
        <end position="69"/>
    </location>
</feature>
<dbReference type="InterPro" id="IPR036388">
    <property type="entry name" value="WH-like_DNA-bd_sf"/>
</dbReference>
<dbReference type="PANTHER" id="PTHR38445">
    <property type="entry name" value="HTH-TYPE TRANSCRIPTIONAL REPRESSOR YTRA"/>
    <property type="match status" value="1"/>
</dbReference>
<evidence type="ECO:0000259" key="5">
    <source>
        <dbReference type="PROSITE" id="PS50949"/>
    </source>
</evidence>
<evidence type="ECO:0000313" key="8">
    <source>
        <dbReference type="Proteomes" id="UP001479933"/>
    </source>
</evidence>
<evidence type="ECO:0000256" key="1">
    <source>
        <dbReference type="ARBA" id="ARBA00023015"/>
    </source>
</evidence>
<dbReference type="Pfam" id="PF00392">
    <property type="entry name" value="GntR"/>
    <property type="match status" value="1"/>
</dbReference>
<dbReference type="InterPro" id="IPR009057">
    <property type="entry name" value="Homeodomain-like_sf"/>
</dbReference>
<evidence type="ECO:0000256" key="2">
    <source>
        <dbReference type="ARBA" id="ARBA00023125"/>
    </source>
</evidence>
<keyword evidence="8" id="KW-1185">Reference proteome</keyword>
<dbReference type="EMBL" id="CP136137">
    <property type="protein sequence ID" value="WYY06257.1"/>
    <property type="molecule type" value="Genomic_DNA"/>
</dbReference>
<dbReference type="InterPro" id="IPR004111">
    <property type="entry name" value="Repressor_TetR_C"/>
</dbReference>
<keyword evidence="3" id="KW-0804">Transcription</keyword>
<dbReference type="Proteomes" id="UP001479933">
    <property type="component" value="Chromosome"/>
</dbReference>
<dbReference type="SUPFAM" id="SSF48498">
    <property type="entry name" value="Tetracyclin repressor-like, C-terminal domain"/>
    <property type="match status" value="1"/>
</dbReference>
<evidence type="ECO:0000256" key="3">
    <source>
        <dbReference type="ARBA" id="ARBA00023163"/>
    </source>
</evidence>
<dbReference type="InterPro" id="IPR036390">
    <property type="entry name" value="WH_DNA-bd_sf"/>
</dbReference>
<dbReference type="Gene3D" id="1.10.10.10">
    <property type="entry name" value="Winged helix-like DNA-binding domain superfamily/Winged helix DNA-binding domain"/>
    <property type="match status" value="1"/>
</dbReference>
<dbReference type="InterPro" id="IPR001647">
    <property type="entry name" value="HTH_TetR"/>
</dbReference>
<feature type="domain" description="HTH tetR-type" evidence="6">
    <location>
        <begin position="76"/>
        <end position="136"/>
    </location>
</feature>
<dbReference type="InterPro" id="IPR036271">
    <property type="entry name" value="Tet_transcr_reg_TetR-rel_C_sf"/>
</dbReference>
<evidence type="ECO:0000256" key="4">
    <source>
        <dbReference type="PROSITE-ProRule" id="PRU00335"/>
    </source>
</evidence>
<name>A0ABZ2TXY4_9ACTN</name>
<keyword evidence="2 4" id="KW-0238">DNA-binding</keyword>
<dbReference type="Gene3D" id="1.10.10.60">
    <property type="entry name" value="Homeodomain-like"/>
    <property type="match status" value="1"/>
</dbReference>
<proteinExistence type="predicted"/>
<dbReference type="SMART" id="SM00345">
    <property type="entry name" value="HTH_GNTR"/>
    <property type="match status" value="1"/>
</dbReference>
<organism evidence="7 8">
    <name type="scientific">Gordonia hydrophobica</name>
    <dbReference type="NCBI Taxonomy" id="40516"/>
    <lineage>
        <taxon>Bacteria</taxon>
        <taxon>Bacillati</taxon>
        <taxon>Actinomycetota</taxon>
        <taxon>Actinomycetes</taxon>
        <taxon>Mycobacteriales</taxon>
        <taxon>Gordoniaceae</taxon>
        <taxon>Gordonia</taxon>
    </lineage>
</organism>
<dbReference type="CDD" id="cd07377">
    <property type="entry name" value="WHTH_GntR"/>
    <property type="match status" value="1"/>
</dbReference>
<feature type="DNA-binding region" description="H-T-H motif" evidence="4">
    <location>
        <begin position="99"/>
        <end position="118"/>
    </location>
</feature>
<gene>
    <name evidence="7" type="ORF">RVF87_14405</name>
</gene>
<accession>A0ABZ2TXY4</accession>
<evidence type="ECO:0000259" key="6">
    <source>
        <dbReference type="PROSITE" id="PS50977"/>
    </source>
</evidence>
<reference evidence="7 8" key="1">
    <citation type="journal article" date="2023" name="Virus Evol.">
        <title>Computational host range prediction-The good, the bad, and the ugly.</title>
        <authorList>
            <person name="Howell A.A."/>
            <person name="Versoza C.J."/>
            <person name="Pfeifer S.P."/>
        </authorList>
    </citation>
    <scope>NUCLEOTIDE SEQUENCE [LARGE SCALE GENOMIC DNA]</scope>
    <source>
        <strain evidence="7 8">1610/1b</strain>
    </source>
</reference>
<evidence type="ECO:0000313" key="7">
    <source>
        <dbReference type="EMBL" id="WYY06257.1"/>
    </source>
</evidence>
<sequence>MSRAEQIAEEIRHRIVTGMLRPGDVVPSTRAIMRDHNVAMATASRVLALLQDEGLVEATPGRGTVVLAPAGADPAVLTADGVVGVAVQIADAESLAGVSMRRLGAALGIPTMAVYRYVPSRDDLESAMLDRVLGEVAVPSPSGAWRTDLEGAVGALWQVMVRHPWLAGALSMTRPAALPSAMAMSERMLACLVEAVGDPVQAFTDYLTVLHFVRGVGLTLELELSDLAETGLTNDEWVDTRLSDLRRVAPPEQFPTMNAIMAAGYPYDADVLFESGLRVLLDGLAARE</sequence>